<comment type="caution">
    <text evidence="2">The sequence shown here is derived from an EMBL/GenBank/DDBJ whole genome shotgun (WGS) entry which is preliminary data.</text>
</comment>
<dbReference type="Proteomes" id="UP001419268">
    <property type="component" value="Unassembled WGS sequence"/>
</dbReference>
<keyword evidence="3" id="KW-1185">Reference proteome</keyword>
<dbReference type="AlphaFoldDB" id="A0AAP0KPU5"/>
<evidence type="ECO:0000256" key="1">
    <source>
        <dbReference type="SAM" id="MobiDB-lite"/>
    </source>
</evidence>
<sequence length="66" mass="7152">MCLTSSEEASDGGSEVHLMRTSGPAAEWRYDKILSGSTIVTSEFGEKGGRSTLTRAPPTARFNWET</sequence>
<name>A0AAP0KPU5_9MAGN</name>
<accession>A0AAP0KPU5</accession>
<organism evidence="2 3">
    <name type="scientific">Stephania cephalantha</name>
    <dbReference type="NCBI Taxonomy" id="152367"/>
    <lineage>
        <taxon>Eukaryota</taxon>
        <taxon>Viridiplantae</taxon>
        <taxon>Streptophyta</taxon>
        <taxon>Embryophyta</taxon>
        <taxon>Tracheophyta</taxon>
        <taxon>Spermatophyta</taxon>
        <taxon>Magnoliopsida</taxon>
        <taxon>Ranunculales</taxon>
        <taxon>Menispermaceae</taxon>
        <taxon>Menispermoideae</taxon>
        <taxon>Cissampelideae</taxon>
        <taxon>Stephania</taxon>
    </lineage>
</organism>
<evidence type="ECO:0000313" key="2">
    <source>
        <dbReference type="EMBL" id="KAK9156501.1"/>
    </source>
</evidence>
<feature type="region of interest" description="Disordered" evidence="1">
    <location>
        <begin position="47"/>
        <end position="66"/>
    </location>
</feature>
<gene>
    <name evidence="2" type="ORF">Scep_003075</name>
</gene>
<protein>
    <submittedName>
        <fullName evidence="2">Uncharacterized protein</fullName>
    </submittedName>
</protein>
<proteinExistence type="predicted"/>
<reference evidence="2 3" key="1">
    <citation type="submission" date="2024-01" db="EMBL/GenBank/DDBJ databases">
        <title>Genome assemblies of Stephania.</title>
        <authorList>
            <person name="Yang L."/>
        </authorList>
    </citation>
    <scope>NUCLEOTIDE SEQUENCE [LARGE SCALE GENOMIC DNA]</scope>
    <source>
        <strain evidence="2">JXDWG</strain>
        <tissue evidence="2">Leaf</tissue>
    </source>
</reference>
<evidence type="ECO:0000313" key="3">
    <source>
        <dbReference type="Proteomes" id="UP001419268"/>
    </source>
</evidence>
<dbReference type="EMBL" id="JBBNAG010000002">
    <property type="protein sequence ID" value="KAK9156501.1"/>
    <property type="molecule type" value="Genomic_DNA"/>
</dbReference>